<feature type="binding site" evidence="6">
    <location>
        <position position="90"/>
    </location>
    <ligand>
        <name>substrate</name>
    </ligand>
</feature>
<evidence type="ECO:0000313" key="8">
    <source>
        <dbReference type="EMBL" id="OXZ38207.1"/>
    </source>
</evidence>
<dbReference type="InterPro" id="IPR000890">
    <property type="entry name" value="Aliphatic_acid_kin_short-chain"/>
</dbReference>
<keyword evidence="3 6" id="KW-0547">Nucleotide-binding</keyword>
<comment type="cofactor">
    <cofactor evidence="6">
        <name>Mg(2+)</name>
        <dbReference type="ChEBI" id="CHEBI:18420"/>
    </cofactor>
    <cofactor evidence="6">
        <name>Mn(2+)</name>
        <dbReference type="ChEBI" id="CHEBI:29035"/>
    </cofactor>
    <text evidence="6">Mg(2+). Can also accept Mn(2+).</text>
</comment>
<comment type="caution">
    <text evidence="8">The sequence shown here is derived from an EMBL/GenBank/DDBJ whole genome shotgun (WGS) entry which is preliminary data.</text>
</comment>
<sequence length="393" mass="43722">MKVLVINCGSSSLKYQLFDMTDESVLCKGLVERIGIEGSKLTHKVNGEKLVVEEPMKDHTEAINHVFDALLDEKYGVIKSLDEVSAIGHRVLHGGDKLTESCIIDDKVKDKIREFIKFGPLHNPANLMGIEACEKLAPGKKNIAVFDTAFHQTMPAKTFMYAIPYEYYEDYRLRKFGFHGTSHRYITLRTQQLLGKEDINIITVHLGNGSSIAAVKNGKCYDTSMGLTPLEGLLMGTRSGDLDPTVMTFLMNEKGYSADEMNQILNKKSGVLGVSGISSDFRDLEEEAEKGNDRAQLALDMFIERVKRYIGGYMAELGHVDAICFAGGIGENSSSMRKDILDTFEELGVKLDLEKNNTREEALISADDSKVKVYVVPTNEELMIARDTLELAK</sequence>
<evidence type="ECO:0000256" key="4">
    <source>
        <dbReference type="ARBA" id="ARBA00022777"/>
    </source>
</evidence>
<comment type="function">
    <text evidence="6">Catalyzes the formation of acetyl phosphate from acetate and ATP. Can also catalyze the reverse reaction.</text>
</comment>
<dbReference type="NCBIfam" id="TIGR00016">
    <property type="entry name" value="ackA"/>
    <property type="match status" value="1"/>
</dbReference>
<dbReference type="Pfam" id="PF00871">
    <property type="entry name" value="Acetate_kinase"/>
    <property type="match status" value="1"/>
</dbReference>
<comment type="catalytic activity">
    <reaction evidence="6">
        <text>acetate + ATP = acetyl phosphate + ADP</text>
        <dbReference type="Rhea" id="RHEA:11352"/>
        <dbReference type="ChEBI" id="CHEBI:22191"/>
        <dbReference type="ChEBI" id="CHEBI:30089"/>
        <dbReference type="ChEBI" id="CHEBI:30616"/>
        <dbReference type="ChEBI" id="CHEBI:456216"/>
        <dbReference type="EC" id="2.7.2.1"/>
    </reaction>
</comment>
<dbReference type="GO" id="GO:0005524">
    <property type="term" value="F:ATP binding"/>
    <property type="evidence" value="ECO:0007669"/>
    <property type="project" value="UniProtKB-KW"/>
</dbReference>
<evidence type="ECO:0000256" key="5">
    <source>
        <dbReference type="ARBA" id="ARBA00022840"/>
    </source>
</evidence>
<comment type="subunit">
    <text evidence="6">Homodimer.</text>
</comment>
<feature type="binding site" evidence="6">
    <location>
        <position position="380"/>
    </location>
    <ligand>
        <name>Mg(2+)</name>
        <dbReference type="ChEBI" id="CHEBI:18420"/>
    </ligand>
</feature>
<organism evidence="8 9">
    <name type="scientific">Finegoldia magna</name>
    <name type="common">Peptostreptococcus magnus</name>
    <dbReference type="NCBI Taxonomy" id="1260"/>
    <lineage>
        <taxon>Bacteria</taxon>
        <taxon>Bacillati</taxon>
        <taxon>Bacillota</taxon>
        <taxon>Tissierellia</taxon>
        <taxon>Tissierellales</taxon>
        <taxon>Peptoniphilaceae</taxon>
        <taxon>Finegoldia</taxon>
    </lineage>
</organism>
<feature type="binding site" evidence="6">
    <location>
        <position position="14"/>
    </location>
    <ligand>
        <name>ATP</name>
        <dbReference type="ChEBI" id="CHEBI:30616"/>
    </ligand>
</feature>
<dbReference type="GO" id="GO:0005737">
    <property type="term" value="C:cytoplasm"/>
    <property type="evidence" value="ECO:0007669"/>
    <property type="project" value="UniProtKB-SubCell"/>
</dbReference>
<feature type="binding site" evidence="6">
    <location>
        <begin position="205"/>
        <end position="209"/>
    </location>
    <ligand>
        <name>ATP</name>
        <dbReference type="ChEBI" id="CHEBI:30616"/>
    </ligand>
</feature>
<dbReference type="GO" id="GO:0006083">
    <property type="term" value="P:acetate metabolic process"/>
    <property type="evidence" value="ECO:0007669"/>
    <property type="project" value="TreeGrafter"/>
</dbReference>
<keyword evidence="5 6" id="KW-0067">ATP-binding</keyword>
<keyword evidence="2 6" id="KW-0808">Transferase</keyword>
<protein>
    <recommendedName>
        <fullName evidence="6">Acetate kinase</fullName>
        <ecNumber evidence="6">2.7.2.1</ecNumber>
    </recommendedName>
    <alternativeName>
        <fullName evidence="6">Acetokinase</fullName>
    </alternativeName>
</protein>
<dbReference type="InterPro" id="IPR043129">
    <property type="entry name" value="ATPase_NBD"/>
</dbReference>
<dbReference type="InterPro" id="IPR023865">
    <property type="entry name" value="Aliphatic_acid_kinase_CS"/>
</dbReference>
<dbReference type="GO" id="GO:0008776">
    <property type="term" value="F:acetate kinase activity"/>
    <property type="evidence" value="ECO:0007669"/>
    <property type="project" value="UniProtKB-UniRule"/>
</dbReference>
<dbReference type="SMR" id="A0A133MYR6"/>
<dbReference type="EMBL" id="NDYI01000011">
    <property type="protein sequence ID" value="OXZ38207.1"/>
    <property type="molecule type" value="Genomic_DNA"/>
</dbReference>
<dbReference type="GO" id="GO:0000287">
    <property type="term" value="F:magnesium ion binding"/>
    <property type="evidence" value="ECO:0007669"/>
    <property type="project" value="UniProtKB-UniRule"/>
</dbReference>
<dbReference type="RefSeq" id="WP_002837914.1">
    <property type="nucleotide sequence ID" value="NZ_CABKMR010000001.1"/>
</dbReference>
<dbReference type="EC" id="2.7.2.1" evidence="6"/>
<evidence type="ECO:0000313" key="9">
    <source>
        <dbReference type="Proteomes" id="UP000215361"/>
    </source>
</evidence>
<comment type="subcellular location">
    <subcellularLocation>
        <location evidence="6">Cytoplasm</location>
    </subcellularLocation>
</comment>
<dbReference type="PANTHER" id="PTHR21060">
    <property type="entry name" value="ACETATE KINASE"/>
    <property type="match status" value="1"/>
</dbReference>
<name>A0A133MYR6_FINMA</name>
<keyword evidence="6" id="KW-0963">Cytoplasm</keyword>
<keyword evidence="6" id="KW-0460">Magnesium</keyword>
<dbReference type="PANTHER" id="PTHR21060:SF15">
    <property type="entry name" value="ACETATE KINASE-RELATED"/>
    <property type="match status" value="1"/>
</dbReference>
<proteinExistence type="inferred from homology"/>
<dbReference type="Gene3D" id="3.30.420.40">
    <property type="match status" value="2"/>
</dbReference>
<keyword evidence="4 6" id="KW-0418">Kinase</keyword>
<dbReference type="PROSITE" id="PS01076">
    <property type="entry name" value="ACETATE_KINASE_2"/>
    <property type="match status" value="1"/>
</dbReference>
<dbReference type="InterPro" id="IPR004372">
    <property type="entry name" value="Ac/propionate_kinase"/>
</dbReference>
<feature type="site" description="Transition state stabilizer" evidence="6">
    <location>
        <position position="238"/>
    </location>
</feature>
<evidence type="ECO:0000256" key="6">
    <source>
        <dbReference type="HAMAP-Rule" id="MF_00020"/>
    </source>
</evidence>
<evidence type="ECO:0000256" key="3">
    <source>
        <dbReference type="ARBA" id="ARBA00022741"/>
    </source>
</evidence>
<dbReference type="AlphaFoldDB" id="A0A133MYR6"/>
<dbReference type="HAMAP" id="MF_00020">
    <property type="entry name" value="Acetate_kinase"/>
    <property type="match status" value="1"/>
</dbReference>
<dbReference type="GO" id="GO:0006085">
    <property type="term" value="P:acetyl-CoA biosynthetic process"/>
    <property type="evidence" value="ECO:0007669"/>
    <property type="project" value="UniProtKB-UniRule"/>
</dbReference>
<dbReference type="PRINTS" id="PR00471">
    <property type="entry name" value="ACETATEKNASE"/>
</dbReference>
<dbReference type="UniPathway" id="UPA00340">
    <property type="reaction ID" value="UER00458"/>
</dbReference>
<dbReference type="OMA" id="HKYVSQR"/>
<feature type="binding site" evidence="6">
    <location>
        <begin position="280"/>
        <end position="282"/>
    </location>
    <ligand>
        <name>ATP</name>
        <dbReference type="ChEBI" id="CHEBI:30616"/>
    </ligand>
</feature>
<dbReference type="Proteomes" id="UP000215361">
    <property type="component" value="Unassembled WGS sequence"/>
</dbReference>
<dbReference type="PIRSF" id="PIRSF000722">
    <property type="entry name" value="Acetate_prop_kin"/>
    <property type="match status" value="1"/>
</dbReference>
<comment type="similarity">
    <text evidence="1 6 7">Belongs to the acetokinase family.</text>
</comment>
<reference evidence="9" key="1">
    <citation type="submission" date="2017-04" db="EMBL/GenBank/DDBJ databases">
        <title>Finegoldia magna isolated from orthopedic joint implant-associated infections.</title>
        <authorList>
            <person name="Bjorklund S."/>
            <person name="Bruggemann H."/>
            <person name="Jensen A."/>
            <person name="Hellmark B."/>
            <person name="Soderquist B."/>
        </authorList>
    </citation>
    <scope>NUCLEOTIDE SEQUENCE [LARGE SCALE GENOMIC DNA]</scope>
    <source>
        <strain evidence="9">08T492</strain>
    </source>
</reference>
<evidence type="ECO:0000256" key="7">
    <source>
        <dbReference type="RuleBase" id="RU003835"/>
    </source>
</evidence>
<dbReference type="CDD" id="cd24010">
    <property type="entry name" value="ASKHA_NBD_AcK_PK"/>
    <property type="match status" value="1"/>
</dbReference>
<feature type="binding site" evidence="6">
    <location>
        <begin position="328"/>
        <end position="332"/>
    </location>
    <ligand>
        <name>ATP</name>
        <dbReference type="ChEBI" id="CHEBI:30616"/>
    </ligand>
</feature>
<gene>
    <name evidence="6" type="primary">ackA</name>
    <name evidence="8" type="ORF">B9N56_04155</name>
</gene>
<dbReference type="SUPFAM" id="SSF53067">
    <property type="entry name" value="Actin-like ATPase domain"/>
    <property type="match status" value="2"/>
</dbReference>
<evidence type="ECO:0000256" key="1">
    <source>
        <dbReference type="ARBA" id="ARBA00008748"/>
    </source>
</evidence>
<accession>A0A133MYR6</accession>
<feature type="active site" description="Proton donor/acceptor" evidence="6">
    <location>
        <position position="147"/>
    </location>
</feature>
<evidence type="ECO:0000256" key="2">
    <source>
        <dbReference type="ARBA" id="ARBA00022679"/>
    </source>
</evidence>
<comment type="pathway">
    <text evidence="6">Metabolic intermediate biosynthesis; acetyl-CoA biosynthesis; acetyl-CoA from acetate: step 1/2.</text>
</comment>
<keyword evidence="6" id="KW-0479">Metal-binding</keyword>
<dbReference type="PROSITE" id="PS01075">
    <property type="entry name" value="ACETATE_KINASE_1"/>
    <property type="match status" value="1"/>
</dbReference>
<feature type="site" description="Transition state stabilizer" evidence="6">
    <location>
        <position position="179"/>
    </location>
</feature>
<feature type="binding site" evidence="6">
    <location>
        <position position="7"/>
    </location>
    <ligand>
        <name>Mg(2+)</name>
        <dbReference type="ChEBI" id="CHEBI:18420"/>
    </ligand>
</feature>